<keyword evidence="4 6" id="KW-1133">Transmembrane helix</keyword>
<evidence type="ECO:0000313" key="10">
    <source>
        <dbReference type="Proteomes" id="UP001199816"/>
    </source>
</evidence>
<feature type="transmembrane region" description="Helical" evidence="6">
    <location>
        <begin position="329"/>
        <end position="353"/>
    </location>
</feature>
<dbReference type="Proteomes" id="UP001199816">
    <property type="component" value="Unassembled WGS sequence"/>
</dbReference>
<feature type="transmembrane region" description="Helical" evidence="6">
    <location>
        <begin position="402"/>
        <end position="420"/>
    </location>
</feature>
<keyword evidence="3" id="KW-0201">Cytochrome c-type biogenesis</keyword>
<dbReference type="PANTHER" id="PTHR32234:SF0">
    <property type="entry name" value="THIOL:DISULFIDE INTERCHANGE PROTEIN DSBD"/>
    <property type="match status" value="1"/>
</dbReference>
<feature type="transmembrane region" description="Helical" evidence="6">
    <location>
        <begin position="295"/>
        <end position="317"/>
    </location>
</feature>
<organism evidence="9 10">
    <name type="scientific">Niabella pedocola</name>
    <dbReference type="NCBI Taxonomy" id="1752077"/>
    <lineage>
        <taxon>Bacteria</taxon>
        <taxon>Pseudomonadati</taxon>
        <taxon>Bacteroidota</taxon>
        <taxon>Chitinophagia</taxon>
        <taxon>Chitinophagales</taxon>
        <taxon>Chitinophagaceae</taxon>
        <taxon>Niabella</taxon>
    </lineage>
</organism>
<gene>
    <name evidence="9" type="ORF">LQ567_05945</name>
</gene>
<evidence type="ECO:0000259" key="8">
    <source>
        <dbReference type="Pfam" id="PF02683"/>
    </source>
</evidence>
<evidence type="ECO:0000256" key="1">
    <source>
        <dbReference type="ARBA" id="ARBA00004141"/>
    </source>
</evidence>
<evidence type="ECO:0000256" key="6">
    <source>
        <dbReference type="SAM" id="Phobius"/>
    </source>
</evidence>
<comment type="caution">
    <text evidence="9">The sequence shown here is derived from an EMBL/GenBank/DDBJ whole genome shotgun (WGS) entry which is preliminary data.</text>
</comment>
<feature type="transmembrane region" description="Helical" evidence="6">
    <location>
        <begin position="365"/>
        <end position="382"/>
    </location>
</feature>
<keyword evidence="5 6" id="KW-0472">Membrane</keyword>
<evidence type="ECO:0000256" key="4">
    <source>
        <dbReference type="ARBA" id="ARBA00022989"/>
    </source>
</evidence>
<evidence type="ECO:0000256" key="7">
    <source>
        <dbReference type="SAM" id="SignalP"/>
    </source>
</evidence>
<comment type="subcellular location">
    <subcellularLocation>
        <location evidence="1">Membrane</location>
        <topology evidence="1">Multi-pass membrane protein</topology>
    </subcellularLocation>
</comment>
<feature type="domain" description="Cytochrome C biogenesis protein transmembrane" evidence="8">
    <location>
        <begin position="176"/>
        <end position="387"/>
    </location>
</feature>
<dbReference type="Gene3D" id="3.40.30.10">
    <property type="entry name" value="Glutaredoxin"/>
    <property type="match status" value="1"/>
</dbReference>
<feature type="chain" id="PRO_5045325529" evidence="7">
    <location>
        <begin position="20"/>
        <end position="685"/>
    </location>
</feature>
<protein>
    <submittedName>
        <fullName evidence="9">Thioredoxin family protein</fullName>
    </submittedName>
</protein>
<feature type="transmembrane region" description="Helical" evidence="6">
    <location>
        <begin position="174"/>
        <end position="198"/>
    </location>
</feature>
<evidence type="ECO:0000256" key="2">
    <source>
        <dbReference type="ARBA" id="ARBA00022692"/>
    </source>
</evidence>
<evidence type="ECO:0000256" key="3">
    <source>
        <dbReference type="ARBA" id="ARBA00022748"/>
    </source>
</evidence>
<keyword evidence="10" id="KW-1185">Reference proteome</keyword>
<sequence>MKRILLAFPLFFLFLLATAQDSSKIRFSYDRQPAGNDEIRLIITAHVTGADVKLFGLQTPQNKDAFSAVVFDSAAASYLKDSLVQKGNLVSQTDPVLNAPVSFAKDSLQWIQAVTLKKGDSAVIKGSITYMYLAGDAFASFEEPFKFYVKNTEASGEGSAINGTKSGAAGNQSLLWIFLTAFAGGLLALLTPCIYSMIPVTVSFFTKRSKTREEGMKNAILYSLSIIIIFTLLGFLITLIFGPAALNNLATNWIANIIFFLLFVIFGISFLGAFEIALPSSWSTRADSKAGTGSFWGIFFMALTLVIVSFSCTGPIIGNLLVVASRGNYFGPLVGMFGFSLALALPFALFAFFPSKLNVLGKAGGWLNAIKVTLGFLELALALKFLSNADLAKNWRILDREIFIALWVVIFLLLGLYLLGKLKFKHDDELPKNDFGLPYLTVTRLSFAIASFFMVVYLVPGLFGAPLKGLGAFLPPMGTQDFNADDLPSGVNLKSLTGQGGHAGSTAQYTDGLPEPVKYAAIMKKNEPDVVVNNGLITYFDYKEALEVARKLKKPLMLDFTGINCVNCRKMEAQVWSDPAVMKLLKEEFVIASLFVDVHNDVDIPEAEQYVSKDLGKKIETLGELNTDIQVSRFGSNTQPFYFFLDGKEERLVPDGFPYDALPDLKGRFKAHLEKVIAEYKKRNT</sequence>
<proteinExistence type="predicted"/>
<dbReference type="Pfam" id="PF13899">
    <property type="entry name" value="Thioredoxin_7"/>
    <property type="match status" value="1"/>
</dbReference>
<accession>A0ABS8PMP6</accession>
<dbReference type="PANTHER" id="PTHR32234">
    <property type="entry name" value="THIOL:DISULFIDE INTERCHANGE PROTEIN DSBD"/>
    <property type="match status" value="1"/>
</dbReference>
<evidence type="ECO:0000313" key="9">
    <source>
        <dbReference type="EMBL" id="MCD2422296.1"/>
    </source>
</evidence>
<dbReference type="InterPro" id="IPR036249">
    <property type="entry name" value="Thioredoxin-like_sf"/>
</dbReference>
<feature type="transmembrane region" description="Helical" evidence="6">
    <location>
        <begin position="219"/>
        <end position="241"/>
    </location>
</feature>
<name>A0ABS8PMP6_9BACT</name>
<feature type="transmembrane region" description="Helical" evidence="6">
    <location>
        <begin position="253"/>
        <end position="274"/>
    </location>
</feature>
<evidence type="ECO:0000256" key="5">
    <source>
        <dbReference type="ARBA" id="ARBA00023136"/>
    </source>
</evidence>
<dbReference type="InterPro" id="IPR003834">
    <property type="entry name" value="Cyt_c_assmbl_TM_dom"/>
</dbReference>
<dbReference type="SUPFAM" id="SSF52833">
    <property type="entry name" value="Thioredoxin-like"/>
    <property type="match status" value="1"/>
</dbReference>
<dbReference type="RefSeq" id="WP_231003199.1">
    <property type="nucleotide sequence ID" value="NZ_JAJNEC010000004.1"/>
</dbReference>
<dbReference type="EMBL" id="JAJNEC010000004">
    <property type="protein sequence ID" value="MCD2422296.1"/>
    <property type="molecule type" value="Genomic_DNA"/>
</dbReference>
<feature type="transmembrane region" description="Helical" evidence="6">
    <location>
        <begin position="441"/>
        <end position="463"/>
    </location>
</feature>
<feature type="signal peptide" evidence="7">
    <location>
        <begin position="1"/>
        <end position="19"/>
    </location>
</feature>
<reference evidence="9 10" key="1">
    <citation type="submission" date="2021-11" db="EMBL/GenBank/DDBJ databases">
        <title>Genomic of Niabella pedocola.</title>
        <authorList>
            <person name="Wu T."/>
        </authorList>
    </citation>
    <scope>NUCLEOTIDE SEQUENCE [LARGE SCALE GENOMIC DNA]</scope>
    <source>
        <strain evidence="9 10">JCM 31011</strain>
    </source>
</reference>
<keyword evidence="7" id="KW-0732">Signal</keyword>
<keyword evidence="2 6" id="KW-0812">Transmembrane</keyword>
<dbReference type="Pfam" id="PF02683">
    <property type="entry name" value="DsbD_TM"/>
    <property type="match status" value="1"/>
</dbReference>